<dbReference type="EMBL" id="JAVXUO010002826">
    <property type="protein sequence ID" value="KAK2969338.1"/>
    <property type="molecule type" value="Genomic_DNA"/>
</dbReference>
<dbReference type="SUPFAM" id="SSF52540">
    <property type="entry name" value="P-loop containing nucleoside triphosphate hydrolases"/>
    <property type="match status" value="1"/>
</dbReference>
<keyword evidence="2 3" id="KW-0808">Transferase</keyword>
<accession>A0AA88QMA0</accession>
<evidence type="ECO:0000256" key="1">
    <source>
        <dbReference type="ARBA" id="ARBA00005771"/>
    </source>
</evidence>
<gene>
    <name evidence="5" type="ORF">RJ640_015227</name>
</gene>
<comment type="caution">
    <text evidence="5">The sequence shown here is derived from an EMBL/GenBank/DDBJ whole genome shotgun (WGS) entry which is preliminary data.</text>
</comment>
<proteinExistence type="inferred from homology"/>
<evidence type="ECO:0000313" key="6">
    <source>
        <dbReference type="Proteomes" id="UP001187471"/>
    </source>
</evidence>
<dbReference type="Pfam" id="PF00685">
    <property type="entry name" value="Sulfotransfer_1"/>
    <property type="match status" value="1"/>
</dbReference>
<dbReference type="Proteomes" id="UP001187471">
    <property type="component" value="Unassembled WGS sequence"/>
</dbReference>
<dbReference type="Gene3D" id="3.40.50.300">
    <property type="entry name" value="P-loop containing nucleotide triphosphate hydrolases"/>
    <property type="match status" value="1"/>
</dbReference>
<evidence type="ECO:0000256" key="2">
    <source>
        <dbReference type="ARBA" id="ARBA00022679"/>
    </source>
</evidence>
<dbReference type="PANTHER" id="PTHR11783">
    <property type="entry name" value="SULFOTRANSFERASE SULT"/>
    <property type="match status" value="1"/>
</dbReference>
<keyword evidence="6" id="KW-1185">Reference proteome</keyword>
<evidence type="ECO:0000256" key="3">
    <source>
        <dbReference type="RuleBase" id="RU361155"/>
    </source>
</evidence>
<reference evidence="5" key="1">
    <citation type="submission" date="2022-12" db="EMBL/GenBank/DDBJ databases">
        <title>Draft genome assemblies for two species of Escallonia (Escalloniales).</title>
        <authorList>
            <person name="Chanderbali A."/>
            <person name="Dervinis C."/>
            <person name="Anghel I."/>
            <person name="Soltis D."/>
            <person name="Soltis P."/>
            <person name="Zapata F."/>
        </authorList>
    </citation>
    <scope>NUCLEOTIDE SEQUENCE</scope>
    <source>
        <strain evidence="5">UCBG92.1500</strain>
        <tissue evidence="5">Leaf</tissue>
    </source>
</reference>
<dbReference type="AlphaFoldDB" id="A0AA88QMA0"/>
<dbReference type="GO" id="GO:0008146">
    <property type="term" value="F:sulfotransferase activity"/>
    <property type="evidence" value="ECO:0007669"/>
    <property type="project" value="InterPro"/>
</dbReference>
<dbReference type="InterPro" id="IPR000863">
    <property type="entry name" value="Sulfotransferase_dom"/>
</dbReference>
<dbReference type="InterPro" id="IPR027417">
    <property type="entry name" value="P-loop_NTPase"/>
</dbReference>
<name>A0AA88QMA0_9ASTE</name>
<comment type="similarity">
    <text evidence="1 3">Belongs to the sulfotransferase 1 family.</text>
</comment>
<evidence type="ECO:0000313" key="5">
    <source>
        <dbReference type="EMBL" id="KAK2969338.1"/>
    </source>
</evidence>
<sequence>MDATELIKKQSAAEEQKEEQQLTHELLASLPKERGWRTTKLYLFQNFWCQPKEIEAIMSFQKHFKAQDGDIIVATIPKSGTTWLKALAFAISTRKRFNVKENHPLLTSNPHDLVPFFEYNLYTDNNIPDLSHLPSPRLFGTHVPLGSLPDSIRESNCRIVYVCRNPFDTFVSIWHYLVKIRPENFEPFSLEEAFDMYCRGVVGYGPYWDHMLGYYKQSLETPHKVLFLRYEDMKKDITFDLKKLAQFLGSPFSLEEERGGVVEEIANLCSFQNLKDLEVNKEGKAISDFENKHLFRKGEVGDWDMVKGHMVFGLSYALSHHKAAL</sequence>
<dbReference type="EC" id="2.8.2.-" evidence="3"/>
<evidence type="ECO:0000259" key="4">
    <source>
        <dbReference type="Pfam" id="PF00685"/>
    </source>
</evidence>
<organism evidence="5 6">
    <name type="scientific">Escallonia rubra</name>
    <dbReference type="NCBI Taxonomy" id="112253"/>
    <lineage>
        <taxon>Eukaryota</taxon>
        <taxon>Viridiplantae</taxon>
        <taxon>Streptophyta</taxon>
        <taxon>Embryophyta</taxon>
        <taxon>Tracheophyta</taxon>
        <taxon>Spermatophyta</taxon>
        <taxon>Magnoliopsida</taxon>
        <taxon>eudicotyledons</taxon>
        <taxon>Gunneridae</taxon>
        <taxon>Pentapetalae</taxon>
        <taxon>asterids</taxon>
        <taxon>campanulids</taxon>
        <taxon>Escalloniales</taxon>
        <taxon>Escalloniaceae</taxon>
        <taxon>Escallonia</taxon>
    </lineage>
</organism>
<feature type="domain" description="Sulfotransferase" evidence="4">
    <location>
        <begin position="68"/>
        <end position="310"/>
    </location>
</feature>
<protein>
    <recommendedName>
        <fullName evidence="3">Sulfotransferase</fullName>
        <ecNumber evidence="3">2.8.2.-</ecNumber>
    </recommendedName>
</protein>